<comment type="caution">
    <text evidence="2">The sequence shown here is derived from an EMBL/GenBank/DDBJ whole genome shotgun (WGS) entry which is preliminary data.</text>
</comment>
<evidence type="ECO:0000256" key="1">
    <source>
        <dbReference type="SAM" id="MobiDB-lite"/>
    </source>
</evidence>
<reference evidence="2 3" key="1">
    <citation type="submission" date="2024-05" db="EMBL/GenBank/DDBJ databases">
        <title>Genome sequencing and assembly of Indian major carp, Cirrhinus mrigala (Hamilton, 1822).</title>
        <authorList>
            <person name="Mohindra V."/>
            <person name="Chowdhury L.M."/>
            <person name="Lal K."/>
            <person name="Jena J.K."/>
        </authorList>
    </citation>
    <scope>NUCLEOTIDE SEQUENCE [LARGE SCALE GENOMIC DNA]</scope>
    <source>
        <strain evidence="2">CM1030</strain>
        <tissue evidence="2">Blood</tissue>
    </source>
</reference>
<evidence type="ECO:0000313" key="3">
    <source>
        <dbReference type="Proteomes" id="UP001529510"/>
    </source>
</evidence>
<keyword evidence="3" id="KW-1185">Reference proteome</keyword>
<proteinExistence type="predicted"/>
<evidence type="ECO:0000313" key="2">
    <source>
        <dbReference type="EMBL" id="KAL0150812.1"/>
    </source>
</evidence>
<accession>A0ABD0ML50</accession>
<protein>
    <submittedName>
        <fullName evidence="2">Uncharacterized protein</fullName>
    </submittedName>
</protein>
<dbReference type="Proteomes" id="UP001529510">
    <property type="component" value="Unassembled WGS sequence"/>
</dbReference>
<sequence length="197" mass="21033">MVGQPGCTLMYPRCVCGASFSAKCSHMAEPQHLPSKACKLSSALAAKAYSTAGQAAFALHAMAILQVHQAKALKKLHKGIPDVGLMQGLCTATKVALCLPFGLFSDNVENFAQQFLAVQKRTEVIKHILPRRDPTKPSCARPSSARHRGCPPVTSTPARPTETLKEGTPQQGRRSGHKRVAQPVSQGPPKSACKTVK</sequence>
<feature type="region of interest" description="Disordered" evidence="1">
    <location>
        <begin position="130"/>
        <end position="197"/>
    </location>
</feature>
<dbReference type="EMBL" id="JAMKFB020000272">
    <property type="protein sequence ID" value="KAL0150812.1"/>
    <property type="molecule type" value="Genomic_DNA"/>
</dbReference>
<gene>
    <name evidence="2" type="ORF">M9458_053894</name>
</gene>
<dbReference type="AlphaFoldDB" id="A0ABD0ML50"/>
<name>A0ABD0ML50_CIRMR</name>
<organism evidence="2 3">
    <name type="scientific">Cirrhinus mrigala</name>
    <name type="common">Mrigala</name>
    <dbReference type="NCBI Taxonomy" id="683832"/>
    <lineage>
        <taxon>Eukaryota</taxon>
        <taxon>Metazoa</taxon>
        <taxon>Chordata</taxon>
        <taxon>Craniata</taxon>
        <taxon>Vertebrata</taxon>
        <taxon>Euteleostomi</taxon>
        <taxon>Actinopterygii</taxon>
        <taxon>Neopterygii</taxon>
        <taxon>Teleostei</taxon>
        <taxon>Ostariophysi</taxon>
        <taxon>Cypriniformes</taxon>
        <taxon>Cyprinidae</taxon>
        <taxon>Labeoninae</taxon>
        <taxon>Labeonini</taxon>
        <taxon>Cirrhinus</taxon>
    </lineage>
</organism>